<gene>
    <name evidence="9" type="ORF">BVIRIDIS_29390</name>
</gene>
<evidence type="ECO:0000256" key="1">
    <source>
        <dbReference type="ARBA" id="ARBA00004459"/>
    </source>
</evidence>
<keyword evidence="3" id="KW-0472">Membrane</keyword>
<dbReference type="Pfam" id="PF13627">
    <property type="entry name" value="LptM_cons"/>
    <property type="match status" value="1"/>
</dbReference>
<keyword evidence="2 8" id="KW-0732">Signal</keyword>
<sequence>METTRVTAMLPSRRRLLLLAGSLVVATALAACGRKGPLEPPPGSWEPPPGTDKDKAKPPKGPVRSQDPIILDRLLN</sequence>
<evidence type="ECO:0000256" key="4">
    <source>
        <dbReference type="ARBA" id="ARBA00023139"/>
    </source>
</evidence>
<evidence type="ECO:0000256" key="3">
    <source>
        <dbReference type="ARBA" id="ARBA00023136"/>
    </source>
</evidence>
<evidence type="ECO:0000313" key="10">
    <source>
        <dbReference type="Proteomes" id="UP000065734"/>
    </source>
</evidence>
<evidence type="ECO:0000256" key="5">
    <source>
        <dbReference type="ARBA" id="ARBA00023237"/>
    </source>
</evidence>
<feature type="compositionally biased region" description="Pro residues" evidence="7">
    <location>
        <begin position="38"/>
        <end position="50"/>
    </location>
</feature>
<dbReference type="AlphaFoldDB" id="A0A0P0IQR7"/>
<name>A0A0P0IQR7_BLAVI</name>
<keyword evidence="5" id="KW-0998">Cell outer membrane</keyword>
<keyword evidence="6 9" id="KW-0449">Lipoprotein</keyword>
<keyword evidence="10" id="KW-1185">Reference proteome</keyword>
<evidence type="ECO:0000256" key="2">
    <source>
        <dbReference type="ARBA" id="ARBA00022729"/>
    </source>
</evidence>
<dbReference type="InterPro" id="IPR032831">
    <property type="entry name" value="LptM_cons"/>
</dbReference>
<dbReference type="Proteomes" id="UP000065734">
    <property type="component" value="Chromosome I"/>
</dbReference>
<comment type="subcellular location">
    <subcellularLocation>
        <location evidence="1">Cell outer membrane</location>
        <topology evidence="1">Lipid-anchor</topology>
    </subcellularLocation>
</comment>
<protein>
    <submittedName>
        <fullName evidence="9">Putative small periplasmic lipoprotein</fullName>
    </submittedName>
</protein>
<evidence type="ECO:0000313" key="9">
    <source>
        <dbReference type="EMBL" id="CUU43911.1"/>
    </source>
</evidence>
<dbReference type="EMBL" id="LN907867">
    <property type="protein sequence ID" value="CUU43911.1"/>
    <property type="molecule type" value="Genomic_DNA"/>
</dbReference>
<dbReference type="PROSITE" id="PS51257">
    <property type="entry name" value="PROKAR_LIPOPROTEIN"/>
    <property type="match status" value="1"/>
</dbReference>
<feature type="signal peptide" evidence="8">
    <location>
        <begin position="1"/>
        <end position="30"/>
    </location>
</feature>
<evidence type="ECO:0000256" key="7">
    <source>
        <dbReference type="SAM" id="MobiDB-lite"/>
    </source>
</evidence>
<evidence type="ECO:0000256" key="8">
    <source>
        <dbReference type="SAM" id="SignalP"/>
    </source>
</evidence>
<dbReference type="GO" id="GO:0009279">
    <property type="term" value="C:cell outer membrane"/>
    <property type="evidence" value="ECO:0007669"/>
    <property type="project" value="UniProtKB-SubCell"/>
</dbReference>
<dbReference type="STRING" id="1079.BVIR_173"/>
<dbReference type="NCBIfam" id="NF047847">
    <property type="entry name" value="SS_mature_LptM"/>
    <property type="match status" value="1"/>
</dbReference>
<accession>A0A0P0IQR7</accession>
<feature type="region of interest" description="Disordered" evidence="7">
    <location>
        <begin position="33"/>
        <end position="76"/>
    </location>
</feature>
<feature type="chain" id="PRO_5009791999" evidence="8">
    <location>
        <begin position="31"/>
        <end position="76"/>
    </location>
</feature>
<reference evidence="10" key="1">
    <citation type="journal article" date="2016" name="Genome Announc.">
        <title>Revised genome sequence of the purple photosynthetic bacterium Blastochloris viridis.</title>
        <authorList>
            <person name="Liu L.N."/>
            <person name="Faulkner M."/>
            <person name="Liu X."/>
            <person name="Huang F."/>
            <person name="Darby A.C."/>
            <person name="Hall N."/>
        </authorList>
    </citation>
    <scope>NUCLEOTIDE SEQUENCE [LARGE SCALE GENOMIC DNA]</scope>
    <source>
        <strain evidence="10">ATCC 19567 / DSM 133 / F</strain>
    </source>
</reference>
<keyword evidence="4" id="KW-0564">Palmitate</keyword>
<evidence type="ECO:0000256" key="6">
    <source>
        <dbReference type="ARBA" id="ARBA00023288"/>
    </source>
</evidence>
<proteinExistence type="predicted"/>
<organism evidence="9 10">
    <name type="scientific">Blastochloris viridis</name>
    <name type="common">Rhodopseudomonas viridis</name>
    <dbReference type="NCBI Taxonomy" id="1079"/>
    <lineage>
        <taxon>Bacteria</taxon>
        <taxon>Pseudomonadati</taxon>
        <taxon>Pseudomonadota</taxon>
        <taxon>Alphaproteobacteria</taxon>
        <taxon>Hyphomicrobiales</taxon>
        <taxon>Blastochloridaceae</taxon>
        <taxon>Blastochloris</taxon>
    </lineage>
</organism>
<dbReference type="KEGG" id="bvr:BVIR_173"/>